<evidence type="ECO:0000259" key="3">
    <source>
        <dbReference type="PROSITE" id="PS50977"/>
    </source>
</evidence>
<sequence length="199" mass="21531">MTPRGRRPGGTDTRASILAAARTDFAEQGYDAASVRGIARRAEVDPALVHHYFGGKAALFARVMDIPADPAALIAAVVSGPRDRVGENLVRTFLGVWDSDDGRERFQALIRSALTHHEATVMLREFLTREVFGRVLRELAPDGPAPHELELRAGLAASQMVGLAVMRYIVEFPAVVDATHDELAALLGPTIQQYLVPPG</sequence>
<protein>
    <submittedName>
        <fullName evidence="4">TetR family transcriptional regulator</fullName>
    </submittedName>
</protein>
<accession>A0ABP6H0D6</accession>
<dbReference type="SUPFAM" id="SSF46689">
    <property type="entry name" value="Homeodomain-like"/>
    <property type="match status" value="1"/>
</dbReference>
<feature type="domain" description="HTH tetR-type" evidence="3">
    <location>
        <begin position="11"/>
        <end position="71"/>
    </location>
</feature>
<dbReference type="PANTHER" id="PTHR30055:SF235">
    <property type="entry name" value="TRANSCRIPTIONAL REGULATORY PROTEIN"/>
    <property type="match status" value="1"/>
</dbReference>
<keyword evidence="5" id="KW-1185">Reference proteome</keyword>
<dbReference type="InterPro" id="IPR050109">
    <property type="entry name" value="HTH-type_TetR-like_transc_reg"/>
</dbReference>
<dbReference type="Proteomes" id="UP001501326">
    <property type="component" value="Unassembled WGS sequence"/>
</dbReference>
<comment type="caution">
    <text evidence="4">The sequence shown here is derived from an EMBL/GenBank/DDBJ whole genome shotgun (WGS) entry which is preliminary data.</text>
</comment>
<dbReference type="RefSeq" id="WP_344191841.1">
    <property type="nucleotide sequence ID" value="NZ_BAAARN010000001.1"/>
</dbReference>
<dbReference type="SUPFAM" id="SSF48498">
    <property type="entry name" value="Tetracyclin repressor-like, C-terminal domain"/>
    <property type="match status" value="1"/>
</dbReference>
<dbReference type="InterPro" id="IPR009057">
    <property type="entry name" value="Homeodomain-like_sf"/>
</dbReference>
<dbReference type="Gene3D" id="1.10.10.60">
    <property type="entry name" value="Homeodomain-like"/>
    <property type="match status" value="1"/>
</dbReference>
<evidence type="ECO:0000313" key="5">
    <source>
        <dbReference type="Proteomes" id="UP001501326"/>
    </source>
</evidence>
<dbReference type="Gene3D" id="1.10.357.10">
    <property type="entry name" value="Tetracycline Repressor, domain 2"/>
    <property type="match status" value="1"/>
</dbReference>
<dbReference type="PROSITE" id="PS50977">
    <property type="entry name" value="HTH_TETR_2"/>
    <property type="match status" value="1"/>
</dbReference>
<keyword evidence="1 2" id="KW-0238">DNA-binding</keyword>
<dbReference type="Pfam" id="PF00440">
    <property type="entry name" value="TetR_N"/>
    <property type="match status" value="1"/>
</dbReference>
<dbReference type="Pfam" id="PF17920">
    <property type="entry name" value="TetR_C_16"/>
    <property type="match status" value="1"/>
</dbReference>
<feature type="DNA-binding region" description="H-T-H motif" evidence="2">
    <location>
        <begin position="34"/>
        <end position="53"/>
    </location>
</feature>
<organism evidence="4 5">
    <name type="scientific">Pedococcus aerophilus</name>
    <dbReference type="NCBI Taxonomy" id="436356"/>
    <lineage>
        <taxon>Bacteria</taxon>
        <taxon>Bacillati</taxon>
        <taxon>Actinomycetota</taxon>
        <taxon>Actinomycetes</taxon>
        <taxon>Micrococcales</taxon>
        <taxon>Intrasporangiaceae</taxon>
        <taxon>Pedococcus</taxon>
    </lineage>
</organism>
<evidence type="ECO:0000313" key="4">
    <source>
        <dbReference type="EMBL" id="GAA2734752.1"/>
    </source>
</evidence>
<dbReference type="InterPro" id="IPR036271">
    <property type="entry name" value="Tet_transcr_reg_TetR-rel_C_sf"/>
</dbReference>
<dbReference type="EMBL" id="BAAARN010000001">
    <property type="protein sequence ID" value="GAA2734752.1"/>
    <property type="molecule type" value="Genomic_DNA"/>
</dbReference>
<reference evidence="5" key="1">
    <citation type="journal article" date="2019" name="Int. J. Syst. Evol. Microbiol.">
        <title>The Global Catalogue of Microorganisms (GCM) 10K type strain sequencing project: providing services to taxonomists for standard genome sequencing and annotation.</title>
        <authorList>
            <consortium name="The Broad Institute Genomics Platform"/>
            <consortium name="The Broad Institute Genome Sequencing Center for Infectious Disease"/>
            <person name="Wu L."/>
            <person name="Ma J."/>
        </authorList>
    </citation>
    <scope>NUCLEOTIDE SEQUENCE [LARGE SCALE GENOMIC DNA]</scope>
    <source>
        <strain evidence="5">JCM 16378</strain>
    </source>
</reference>
<name>A0ABP6H0D6_9MICO</name>
<evidence type="ECO:0000256" key="1">
    <source>
        <dbReference type="ARBA" id="ARBA00023125"/>
    </source>
</evidence>
<dbReference type="PRINTS" id="PR00455">
    <property type="entry name" value="HTHTETR"/>
</dbReference>
<proteinExistence type="predicted"/>
<gene>
    <name evidence="4" type="ORF">GCM10009867_15550</name>
</gene>
<evidence type="ECO:0000256" key="2">
    <source>
        <dbReference type="PROSITE-ProRule" id="PRU00335"/>
    </source>
</evidence>
<dbReference type="InterPro" id="IPR041678">
    <property type="entry name" value="TetR_C_16"/>
</dbReference>
<dbReference type="InterPro" id="IPR001647">
    <property type="entry name" value="HTH_TetR"/>
</dbReference>
<dbReference type="PANTHER" id="PTHR30055">
    <property type="entry name" value="HTH-TYPE TRANSCRIPTIONAL REGULATOR RUTR"/>
    <property type="match status" value="1"/>
</dbReference>